<proteinExistence type="predicted"/>
<dbReference type="EMBL" id="AZCT01000013">
    <property type="protein sequence ID" value="KRK11875.1"/>
    <property type="molecule type" value="Genomic_DNA"/>
</dbReference>
<evidence type="ECO:0000259" key="2">
    <source>
        <dbReference type="Pfam" id="PF25164"/>
    </source>
</evidence>
<reference evidence="3 4" key="1">
    <citation type="journal article" date="2015" name="Genome Announc.">
        <title>Expanding the biotechnology potential of lactobacilli through comparative genomics of 213 strains and associated genera.</title>
        <authorList>
            <person name="Sun Z."/>
            <person name="Harris H.M."/>
            <person name="McCann A."/>
            <person name="Guo C."/>
            <person name="Argimon S."/>
            <person name="Zhang W."/>
            <person name="Yang X."/>
            <person name="Jeffery I.B."/>
            <person name="Cooney J.C."/>
            <person name="Kagawa T.F."/>
            <person name="Liu W."/>
            <person name="Song Y."/>
            <person name="Salvetti E."/>
            <person name="Wrobel A."/>
            <person name="Rasinkangas P."/>
            <person name="Parkhill J."/>
            <person name="Rea M.C."/>
            <person name="O'Sullivan O."/>
            <person name="Ritari J."/>
            <person name="Douillard F.P."/>
            <person name="Paul Ross R."/>
            <person name="Yang R."/>
            <person name="Briner A.E."/>
            <person name="Felis G.E."/>
            <person name="de Vos W.M."/>
            <person name="Barrangou R."/>
            <person name="Klaenhammer T.R."/>
            <person name="Caufield P.W."/>
            <person name="Cui Y."/>
            <person name="Zhang H."/>
            <person name="O'Toole P.W."/>
        </authorList>
    </citation>
    <scope>NUCLEOTIDE SEQUENCE [LARGE SCALE GENOMIC DNA]</scope>
    <source>
        <strain evidence="3 4">DSM 20178</strain>
    </source>
</reference>
<evidence type="ECO:0000313" key="3">
    <source>
        <dbReference type="EMBL" id="KRK11875.1"/>
    </source>
</evidence>
<dbReference type="Proteomes" id="UP000051984">
    <property type="component" value="Unassembled WGS sequence"/>
</dbReference>
<evidence type="ECO:0000313" key="4">
    <source>
        <dbReference type="Proteomes" id="UP000051984"/>
    </source>
</evidence>
<evidence type="ECO:0000259" key="1">
    <source>
        <dbReference type="Pfam" id="PF06054"/>
    </source>
</evidence>
<protein>
    <submittedName>
        <fullName evidence="3">Competence protein</fullName>
    </submittedName>
</protein>
<dbReference type="eggNOG" id="COG4469">
    <property type="taxonomic scope" value="Bacteria"/>
</dbReference>
<dbReference type="Pfam" id="PF25164">
    <property type="entry name" value="CoiA_N"/>
    <property type="match status" value="1"/>
</dbReference>
<comment type="caution">
    <text evidence="3">The sequence shown here is derived from an EMBL/GenBank/DDBJ whole genome shotgun (WGS) entry which is preliminary data.</text>
</comment>
<dbReference type="AlphaFoldDB" id="A0A0R1EUX9"/>
<gene>
    <name evidence="3" type="ORF">FD51_GL000863</name>
</gene>
<sequence>MKMMFVALDENNRRITLTSHRQARQLAGGRFHCPLCQQRVFIKNGVVLPAHFAHRQRPIGEGEPESAEHLAGKSWLATWLRQHERPATLEYYDAAIRQRADILIHQQPPKVLEFQASPLSIPDLKKRTTMYHRRGWQVSWILGRRYHDSQGKRQARKFLTLENDRLTLWYLNVKIGTLSRLQLKDKGRLWTHYAHDNSPSQQWQSESVDGYRQARQIALSLQKRARPWMRLQALAYERRHNLQGAPWVVHNQPHPLRHFGVPELRLRIQWLLIFEGRSFTAAQSQRFWVSALPDVWTPLLPVGTLAKVLADHWLALIKDAGLIGFDGSRYRWRQLPQWFADIDRKLVNITRSSEKDCG</sequence>
<feature type="domain" description="Competence protein CoiA-like N-terminal" evidence="2">
    <location>
        <begin position="19"/>
        <end position="56"/>
    </location>
</feature>
<name>A0A0R1EUX9_LACZE</name>
<dbReference type="Pfam" id="PF06054">
    <property type="entry name" value="CoiA_nuc"/>
    <property type="match status" value="1"/>
</dbReference>
<organism evidence="3 4">
    <name type="scientific">Lacticaseibacillus zeae DSM 20178 = KCTC 3804</name>
    <dbReference type="NCBI Taxonomy" id="1423816"/>
    <lineage>
        <taxon>Bacteria</taxon>
        <taxon>Bacillati</taxon>
        <taxon>Bacillota</taxon>
        <taxon>Bacilli</taxon>
        <taxon>Lactobacillales</taxon>
        <taxon>Lactobacillaceae</taxon>
        <taxon>Lacticaseibacillus</taxon>
    </lineage>
</organism>
<feature type="domain" description="Competence protein CoiA nuclease-like" evidence="1">
    <location>
        <begin position="65"/>
        <end position="154"/>
    </location>
</feature>
<dbReference type="InterPro" id="IPR010330">
    <property type="entry name" value="CoiA_nuc"/>
</dbReference>
<accession>A0A0R1EUX9</accession>
<dbReference type="InterPro" id="IPR057253">
    <property type="entry name" value="CoiA-like_N"/>
</dbReference>
<dbReference type="PATRIC" id="fig|1423816.3.peg.891"/>